<sequence>MLKFKFLPKFSILIALTFIVFTIIGTLSHEFGHIGVAKYFDYDTTLDYGSMNYFQKGYLEDEDLKKVNKLLENYDYKDYDNWPENIKLKFEALSLALNEKYPPLKDNHVLAIAIGGPAQTILTSFVGLLILYMRRKQHKFGFKIIDWLAIILSLFIFRPAFNFFTGLYSAIMYSNTNFNGDEFRISKLLGFNEWFIPSIALILGLIISLYVIFKIIPLKYRFSFLVSGFIGGILGYSIWFGFLGSAIFNTIICL</sequence>
<name>A0ABV6QBC3_9FLAO</name>
<dbReference type="EMBL" id="JBHLTQ010000006">
    <property type="protein sequence ID" value="MFC0605537.1"/>
    <property type="molecule type" value="Genomic_DNA"/>
</dbReference>
<comment type="caution">
    <text evidence="2">The sequence shown here is derived from an EMBL/GenBank/DDBJ whole genome shotgun (WGS) entry which is preliminary data.</text>
</comment>
<keyword evidence="1" id="KW-0812">Transmembrane</keyword>
<gene>
    <name evidence="2" type="ORF">ACFFGA_13285</name>
</gene>
<organism evidence="2 3">
    <name type="scientific">Winogradskyella pulchriflava</name>
    <dbReference type="NCBI Taxonomy" id="1110688"/>
    <lineage>
        <taxon>Bacteria</taxon>
        <taxon>Pseudomonadati</taxon>
        <taxon>Bacteroidota</taxon>
        <taxon>Flavobacteriia</taxon>
        <taxon>Flavobacteriales</taxon>
        <taxon>Flavobacteriaceae</taxon>
        <taxon>Winogradskyella</taxon>
    </lineage>
</organism>
<evidence type="ECO:0000313" key="3">
    <source>
        <dbReference type="Proteomes" id="UP001589832"/>
    </source>
</evidence>
<keyword evidence="1" id="KW-0472">Membrane</keyword>
<dbReference type="Proteomes" id="UP001589832">
    <property type="component" value="Unassembled WGS sequence"/>
</dbReference>
<feature type="transmembrane region" description="Helical" evidence="1">
    <location>
        <begin position="144"/>
        <end position="174"/>
    </location>
</feature>
<proteinExistence type="predicted"/>
<evidence type="ECO:0000313" key="2">
    <source>
        <dbReference type="EMBL" id="MFC0605537.1"/>
    </source>
</evidence>
<keyword evidence="1" id="KW-1133">Transmembrane helix</keyword>
<feature type="transmembrane region" description="Helical" evidence="1">
    <location>
        <begin position="109"/>
        <end position="132"/>
    </location>
</feature>
<evidence type="ECO:0000256" key="1">
    <source>
        <dbReference type="SAM" id="Phobius"/>
    </source>
</evidence>
<feature type="transmembrane region" description="Helical" evidence="1">
    <location>
        <begin position="225"/>
        <end position="248"/>
    </location>
</feature>
<protein>
    <submittedName>
        <fullName evidence="2">Uncharacterized protein</fullName>
    </submittedName>
</protein>
<accession>A0ABV6QBC3</accession>
<dbReference type="RefSeq" id="WP_386064813.1">
    <property type="nucleotide sequence ID" value="NZ_JBHLTQ010000006.1"/>
</dbReference>
<keyword evidence="3" id="KW-1185">Reference proteome</keyword>
<reference evidence="2 3" key="1">
    <citation type="submission" date="2024-09" db="EMBL/GenBank/DDBJ databases">
        <authorList>
            <person name="Sun Q."/>
            <person name="Mori K."/>
        </authorList>
    </citation>
    <scope>NUCLEOTIDE SEQUENCE [LARGE SCALE GENOMIC DNA]</scope>
    <source>
        <strain evidence="2 3">NCAIM B.02481</strain>
    </source>
</reference>
<feature type="transmembrane region" description="Helical" evidence="1">
    <location>
        <begin position="12"/>
        <end position="29"/>
    </location>
</feature>
<feature type="transmembrane region" description="Helical" evidence="1">
    <location>
        <begin position="194"/>
        <end position="213"/>
    </location>
</feature>